<dbReference type="PANTHER" id="PTHR46601:SF1">
    <property type="entry name" value="ADF-H DOMAIN-CONTAINING PROTEIN"/>
    <property type="match status" value="1"/>
</dbReference>
<evidence type="ECO:0000313" key="2">
    <source>
        <dbReference type="Proteomes" id="UP001159363"/>
    </source>
</evidence>
<dbReference type="PANTHER" id="PTHR46601">
    <property type="entry name" value="ULP_PROTEASE DOMAIN-CONTAINING PROTEIN"/>
    <property type="match status" value="1"/>
</dbReference>
<dbReference type="Proteomes" id="UP001159363">
    <property type="component" value="Chromosome 8"/>
</dbReference>
<reference evidence="1 2" key="1">
    <citation type="submission" date="2023-02" db="EMBL/GenBank/DDBJ databases">
        <title>LHISI_Scaffold_Assembly.</title>
        <authorList>
            <person name="Stuart O.P."/>
            <person name="Cleave R."/>
            <person name="Magrath M.J.L."/>
            <person name="Mikheyev A.S."/>
        </authorList>
    </citation>
    <scope>NUCLEOTIDE SEQUENCE [LARGE SCALE GENOMIC DNA]</scope>
    <source>
        <strain evidence="1">Daus_M_001</strain>
        <tissue evidence="1">Leg muscle</tissue>
    </source>
</reference>
<sequence length="237" mass="27014">MKTEKVEVKCTKREFVTIMKDSLAKYTRHVANIMHQYQAFNYVKKEMKENDVPIDCDFSENYNCIYAAEIQSAHFGGSKPQVSLHTVVVYRVCPQSLVIKPFSYCTLSDILQHDHHLTPVIEDVRTVMPSLKTVHFSSDGPTNQYWNRKMFYLMGSYLRGKLKADCIQWHYSEAGHGKGASDCVGGSLKRTADKIDPSTSGQQSIRKLRYADVYSSDSDDSAEMDVNYTIEQSILPK</sequence>
<protein>
    <submittedName>
        <fullName evidence="1">Uncharacterized protein</fullName>
    </submittedName>
</protein>
<dbReference type="EMBL" id="JARBHB010000009">
    <property type="protein sequence ID" value="KAJ8875387.1"/>
    <property type="molecule type" value="Genomic_DNA"/>
</dbReference>
<feature type="non-terminal residue" evidence="1">
    <location>
        <position position="237"/>
    </location>
</feature>
<organism evidence="1 2">
    <name type="scientific">Dryococelus australis</name>
    <dbReference type="NCBI Taxonomy" id="614101"/>
    <lineage>
        <taxon>Eukaryota</taxon>
        <taxon>Metazoa</taxon>
        <taxon>Ecdysozoa</taxon>
        <taxon>Arthropoda</taxon>
        <taxon>Hexapoda</taxon>
        <taxon>Insecta</taxon>
        <taxon>Pterygota</taxon>
        <taxon>Neoptera</taxon>
        <taxon>Polyneoptera</taxon>
        <taxon>Phasmatodea</taxon>
        <taxon>Verophasmatodea</taxon>
        <taxon>Anareolatae</taxon>
        <taxon>Phasmatidae</taxon>
        <taxon>Eurycanthinae</taxon>
        <taxon>Dryococelus</taxon>
    </lineage>
</organism>
<evidence type="ECO:0000313" key="1">
    <source>
        <dbReference type="EMBL" id="KAJ8875387.1"/>
    </source>
</evidence>
<accession>A0ABQ9GTM7</accession>
<gene>
    <name evidence="1" type="ORF">PR048_023282</name>
</gene>
<keyword evidence="2" id="KW-1185">Reference proteome</keyword>
<proteinExistence type="predicted"/>
<comment type="caution">
    <text evidence="1">The sequence shown here is derived from an EMBL/GenBank/DDBJ whole genome shotgun (WGS) entry which is preliminary data.</text>
</comment>
<name>A0ABQ9GTM7_9NEOP</name>